<dbReference type="PROSITE" id="PS50113">
    <property type="entry name" value="PAC"/>
    <property type="match status" value="1"/>
</dbReference>
<accession>A0ABT2YFL0</accession>
<dbReference type="InterPro" id="IPR035965">
    <property type="entry name" value="PAS-like_dom_sf"/>
</dbReference>
<dbReference type="SUPFAM" id="SSF55785">
    <property type="entry name" value="PYP-like sensor domain (PAS domain)"/>
    <property type="match status" value="1"/>
</dbReference>
<dbReference type="SMART" id="SM00267">
    <property type="entry name" value="GGDEF"/>
    <property type="match status" value="1"/>
</dbReference>
<keyword evidence="1" id="KW-0472">Membrane</keyword>
<dbReference type="Proteomes" id="UP001209701">
    <property type="component" value="Unassembled WGS sequence"/>
</dbReference>
<dbReference type="PANTHER" id="PTHR46663">
    <property type="entry name" value="DIGUANYLATE CYCLASE DGCT-RELATED"/>
    <property type="match status" value="1"/>
</dbReference>
<dbReference type="InterPro" id="IPR029787">
    <property type="entry name" value="Nucleotide_cyclase"/>
</dbReference>
<feature type="transmembrane region" description="Helical" evidence="1">
    <location>
        <begin position="175"/>
        <end position="194"/>
    </location>
</feature>
<dbReference type="PROSITE" id="PS50885">
    <property type="entry name" value="HAMP"/>
    <property type="match status" value="1"/>
</dbReference>
<dbReference type="Pfam" id="PF00672">
    <property type="entry name" value="HAMP"/>
    <property type="match status" value="1"/>
</dbReference>
<feature type="domain" description="PAC" evidence="3">
    <location>
        <begin position="333"/>
        <end position="385"/>
    </location>
</feature>
<evidence type="ECO:0000313" key="6">
    <source>
        <dbReference type="EMBL" id="MCV2368840.1"/>
    </source>
</evidence>
<keyword evidence="6" id="KW-0548">Nucleotidyltransferase</keyword>
<dbReference type="PROSITE" id="PS50887">
    <property type="entry name" value="GGDEF"/>
    <property type="match status" value="1"/>
</dbReference>
<dbReference type="EC" id="2.7.7.65" evidence="6"/>
<dbReference type="Gene3D" id="3.30.450.20">
    <property type="entry name" value="PAS domain"/>
    <property type="match status" value="1"/>
</dbReference>
<dbReference type="PROSITE" id="PS50112">
    <property type="entry name" value="PAS"/>
    <property type="match status" value="1"/>
</dbReference>
<dbReference type="NCBIfam" id="TIGR00254">
    <property type="entry name" value="GGDEF"/>
    <property type="match status" value="1"/>
</dbReference>
<gene>
    <name evidence="6" type="ORF">LNV07_12180</name>
</gene>
<dbReference type="GO" id="GO:0052621">
    <property type="term" value="F:diguanylate cyclase activity"/>
    <property type="evidence" value="ECO:0007669"/>
    <property type="project" value="UniProtKB-EC"/>
</dbReference>
<proteinExistence type="predicted"/>
<evidence type="ECO:0000259" key="5">
    <source>
        <dbReference type="PROSITE" id="PS50887"/>
    </source>
</evidence>
<evidence type="ECO:0000259" key="2">
    <source>
        <dbReference type="PROSITE" id="PS50112"/>
    </source>
</evidence>
<dbReference type="PROSITE" id="PS51257">
    <property type="entry name" value="PROKAR_LIPOPROTEIN"/>
    <property type="match status" value="1"/>
</dbReference>
<dbReference type="Gene3D" id="6.10.340.10">
    <property type="match status" value="1"/>
</dbReference>
<dbReference type="InterPro" id="IPR052163">
    <property type="entry name" value="DGC-Regulatory_Protein"/>
</dbReference>
<sequence length="555" mass="61954">MRIRSLLFSFMTAALSLTLVLGACIGRLATESGELAQREQQARKRSQQVSSLLVLAHEFALHREPRTAQQWRLLHAQVVKDLQNKLKSSADSQEASESLASAELLGTIFAQLLETNEPVDAQPPNEATQDLQRQRSALLLDQLLLNSQVLTDSVQRWGHHADQRRSQLEKNTRRLAIAIPVLMLLILAWLALLLNRRILKPLKHLEETVSAISQGDLTQRSATRTQDEFGELSAHFDAMAVDLVSELRHEVAVRKQAEAQLQLSASVFTHAREGIMITDPAGAIIDVNETFSQITGYSRDEVLGRNPRLLSSGRHDKVFYIEFWNALLNQGMWTGEIWNRRKTGEIYAEMQTISAVRDEQGQVKQYLSLFSDITTLKEHESQLKNIAYHDALTGLPNRLLLNDRLQHAMLQSKRRKDMLALVYLDLDGFKSVNDRHGHAIGDALLVGIAKNIKLALREGDTLARLGGDEFIVLLVDIYKQSDCGPMLERILGAASAPVNCSGLSLQISASLGVAYYPQAAEVNATQLLQQADQAMYEAKHEGKNRFRISGLGELT</sequence>
<dbReference type="CDD" id="cd06225">
    <property type="entry name" value="HAMP"/>
    <property type="match status" value="1"/>
</dbReference>
<dbReference type="SMART" id="SM00091">
    <property type="entry name" value="PAS"/>
    <property type="match status" value="1"/>
</dbReference>
<dbReference type="EMBL" id="JAJIRN010000005">
    <property type="protein sequence ID" value="MCV2368840.1"/>
    <property type="molecule type" value="Genomic_DNA"/>
</dbReference>
<keyword evidence="6" id="KW-0808">Transferase</keyword>
<dbReference type="CDD" id="cd01949">
    <property type="entry name" value="GGDEF"/>
    <property type="match status" value="1"/>
</dbReference>
<reference evidence="6 7" key="1">
    <citation type="submission" date="2021-11" db="EMBL/GenBank/DDBJ databases">
        <authorList>
            <person name="Liang Q."/>
            <person name="Mou H."/>
            <person name="Liu Z."/>
        </authorList>
    </citation>
    <scope>NUCLEOTIDE SEQUENCE [LARGE SCALE GENOMIC DNA]</scope>
    <source>
        <strain evidence="6 7">CHU3</strain>
    </source>
</reference>
<dbReference type="InterPro" id="IPR003660">
    <property type="entry name" value="HAMP_dom"/>
</dbReference>
<comment type="caution">
    <text evidence="6">The sequence shown here is derived from an EMBL/GenBank/DDBJ whole genome shotgun (WGS) entry which is preliminary data.</text>
</comment>
<dbReference type="Pfam" id="PF00990">
    <property type="entry name" value="GGDEF"/>
    <property type="match status" value="1"/>
</dbReference>
<dbReference type="CDD" id="cd00130">
    <property type="entry name" value="PAS"/>
    <property type="match status" value="1"/>
</dbReference>
<evidence type="ECO:0000259" key="3">
    <source>
        <dbReference type="PROSITE" id="PS50113"/>
    </source>
</evidence>
<evidence type="ECO:0000259" key="4">
    <source>
        <dbReference type="PROSITE" id="PS50885"/>
    </source>
</evidence>
<dbReference type="InterPro" id="IPR000700">
    <property type="entry name" value="PAS-assoc_C"/>
</dbReference>
<dbReference type="InterPro" id="IPR043128">
    <property type="entry name" value="Rev_trsase/Diguanyl_cyclase"/>
</dbReference>
<dbReference type="PANTHER" id="PTHR46663:SF3">
    <property type="entry name" value="SLL0267 PROTEIN"/>
    <property type="match status" value="1"/>
</dbReference>
<protein>
    <submittedName>
        <fullName evidence="6">Diguanylate cyclase</fullName>
        <ecNumber evidence="6">2.7.7.65</ecNumber>
    </submittedName>
</protein>
<keyword evidence="1" id="KW-1133">Transmembrane helix</keyword>
<dbReference type="InterPro" id="IPR000014">
    <property type="entry name" value="PAS"/>
</dbReference>
<dbReference type="SUPFAM" id="SSF55073">
    <property type="entry name" value="Nucleotide cyclase"/>
    <property type="match status" value="1"/>
</dbReference>
<dbReference type="Pfam" id="PF13426">
    <property type="entry name" value="PAS_9"/>
    <property type="match status" value="1"/>
</dbReference>
<dbReference type="SUPFAM" id="SSF158472">
    <property type="entry name" value="HAMP domain-like"/>
    <property type="match status" value="1"/>
</dbReference>
<feature type="domain" description="GGDEF" evidence="5">
    <location>
        <begin position="417"/>
        <end position="551"/>
    </location>
</feature>
<dbReference type="NCBIfam" id="TIGR00229">
    <property type="entry name" value="sensory_box"/>
    <property type="match status" value="1"/>
</dbReference>
<feature type="domain" description="HAMP" evidence="4">
    <location>
        <begin position="196"/>
        <end position="248"/>
    </location>
</feature>
<evidence type="ECO:0000313" key="7">
    <source>
        <dbReference type="Proteomes" id="UP001209701"/>
    </source>
</evidence>
<name>A0ABT2YFL0_9BURK</name>
<evidence type="ECO:0000256" key="1">
    <source>
        <dbReference type="SAM" id="Phobius"/>
    </source>
</evidence>
<dbReference type="SMART" id="SM00304">
    <property type="entry name" value="HAMP"/>
    <property type="match status" value="1"/>
</dbReference>
<dbReference type="InterPro" id="IPR000160">
    <property type="entry name" value="GGDEF_dom"/>
</dbReference>
<feature type="domain" description="PAS" evidence="2">
    <location>
        <begin position="260"/>
        <end position="306"/>
    </location>
</feature>
<organism evidence="6 7">
    <name type="scientific">Roseateles oligotrophus</name>
    <dbReference type="NCBI Taxonomy" id="1769250"/>
    <lineage>
        <taxon>Bacteria</taxon>
        <taxon>Pseudomonadati</taxon>
        <taxon>Pseudomonadota</taxon>
        <taxon>Betaproteobacteria</taxon>
        <taxon>Burkholderiales</taxon>
        <taxon>Sphaerotilaceae</taxon>
        <taxon>Roseateles</taxon>
    </lineage>
</organism>
<keyword evidence="1" id="KW-0812">Transmembrane</keyword>
<dbReference type="Gene3D" id="3.30.70.270">
    <property type="match status" value="1"/>
</dbReference>
<keyword evidence="7" id="KW-1185">Reference proteome</keyword>
<dbReference type="RefSeq" id="WP_263571435.1">
    <property type="nucleotide sequence ID" value="NZ_JAJIRN010000005.1"/>
</dbReference>